<reference evidence="11" key="2">
    <citation type="submission" date="2022-08" db="EMBL/GenBank/DDBJ databases">
        <title>Novel sulphate-reducing endosymbionts in the free-living metamonad Anaeramoeba.</title>
        <authorList>
            <person name="Jerlstrom-Hultqvist J."/>
            <person name="Cepicka I."/>
            <person name="Gallot-Lavallee L."/>
            <person name="Salas-Leiva D."/>
            <person name="Curtis B.A."/>
            <person name="Zahonova K."/>
            <person name="Pipaliya S."/>
            <person name="Dacks J."/>
            <person name="Roger A.J."/>
        </authorList>
    </citation>
    <scope>NUCLEOTIDE SEQUENCE</scope>
    <source>
        <strain evidence="11">Busselton2</strain>
    </source>
</reference>
<keyword evidence="9" id="KW-0170">Cobalt</keyword>
<evidence type="ECO:0000313" key="11">
    <source>
        <dbReference type="EMBL" id="KAJ3437853.1"/>
    </source>
</evidence>
<dbReference type="Pfam" id="PF04791">
    <property type="entry name" value="LMBR1"/>
    <property type="match status" value="1"/>
</dbReference>
<dbReference type="PANTHER" id="PTHR16130">
    <property type="entry name" value="LYSOSOMAL COBALAMIN TRANSPORTER-RELATED"/>
    <property type="match status" value="1"/>
</dbReference>
<protein>
    <submittedName>
        <fullName evidence="11">Lysosomal cobalamin transporter-related</fullName>
    </submittedName>
</protein>
<keyword evidence="8" id="KW-0458">Lysosome</keyword>
<dbReference type="Proteomes" id="UP001150062">
    <property type="component" value="Unassembled WGS sequence"/>
</dbReference>
<comment type="caution">
    <text evidence="11">The sequence shown here is derived from an EMBL/GenBank/DDBJ whole genome shotgun (WGS) entry which is preliminary data.</text>
</comment>
<evidence type="ECO:0000256" key="2">
    <source>
        <dbReference type="ARBA" id="ARBA00009901"/>
    </source>
</evidence>
<dbReference type="EMBL" id="JAOAOG010000155">
    <property type="protein sequence ID" value="KAJ6244975.1"/>
    <property type="molecule type" value="Genomic_DNA"/>
</dbReference>
<feature type="transmembrane region" description="Helical" evidence="10">
    <location>
        <begin position="164"/>
        <end position="185"/>
    </location>
</feature>
<gene>
    <name evidence="11" type="ORF">M0812_17027</name>
    <name evidence="12" type="ORF">M0813_20683</name>
</gene>
<evidence type="ECO:0000256" key="1">
    <source>
        <dbReference type="ARBA" id="ARBA00004155"/>
    </source>
</evidence>
<feature type="transmembrane region" description="Helical" evidence="10">
    <location>
        <begin position="40"/>
        <end position="63"/>
    </location>
</feature>
<evidence type="ECO:0000256" key="3">
    <source>
        <dbReference type="ARBA" id="ARBA00022448"/>
    </source>
</evidence>
<keyword evidence="3" id="KW-0813">Transport</keyword>
<dbReference type="InterPro" id="IPR050854">
    <property type="entry name" value="LMBD1_LysCbl_Transport"/>
</dbReference>
<dbReference type="InterPro" id="IPR006876">
    <property type="entry name" value="LMBR1-like_membr_prot"/>
</dbReference>
<feature type="transmembrane region" description="Helical" evidence="10">
    <location>
        <begin position="380"/>
        <end position="403"/>
    </location>
</feature>
<feature type="transmembrane region" description="Helical" evidence="10">
    <location>
        <begin position="75"/>
        <end position="99"/>
    </location>
</feature>
<reference evidence="12" key="1">
    <citation type="submission" date="2022-08" db="EMBL/GenBank/DDBJ databases">
        <title>Novel sulfate-reducing endosymbionts in the free-living metamonad Anaeramoeba.</title>
        <authorList>
            <person name="Jerlstrom-Hultqvist J."/>
            <person name="Cepicka I."/>
            <person name="Gallot-Lavallee L."/>
            <person name="Salas-Leiva D."/>
            <person name="Curtis B.A."/>
            <person name="Zahonova K."/>
            <person name="Pipaliya S."/>
            <person name="Dacks J."/>
            <person name="Roger A.J."/>
        </authorList>
    </citation>
    <scope>NUCLEOTIDE SEQUENCE</scope>
    <source>
        <strain evidence="12">Schooner1</strain>
    </source>
</reference>
<evidence type="ECO:0000313" key="14">
    <source>
        <dbReference type="Proteomes" id="UP001150062"/>
    </source>
</evidence>
<feature type="transmembrane region" description="Helical" evidence="10">
    <location>
        <begin position="120"/>
        <end position="141"/>
    </location>
</feature>
<keyword evidence="14" id="KW-1185">Reference proteome</keyword>
<evidence type="ECO:0000256" key="7">
    <source>
        <dbReference type="ARBA" id="ARBA00023136"/>
    </source>
</evidence>
<feature type="transmembrane region" description="Helical" evidence="10">
    <location>
        <begin position="338"/>
        <end position="359"/>
    </location>
</feature>
<dbReference type="PANTHER" id="PTHR16130:SF2">
    <property type="entry name" value="LYSOSOMAL COBALAMIN TRANSPORT ESCORT PROTEIN LMBD1"/>
    <property type="match status" value="1"/>
</dbReference>
<keyword evidence="7 10" id="KW-0472">Membrane</keyword>
<evidence type="ECO:0000256" key="9">
    <source>
        <dbReference type="ARBA" id="ARBA00023285"/>
    </source>
</evidence>
<evidence type="ECO:0000256" key="6">
    <source>
        <dbReference type="ARBA" id="ARBA00022989"/>
    </source>
</evidence>
<name>A0AAV7ZCB2_9EUKA</name>
<evidence type="ECO:0000313" key="12">
    <source>
        <dbReference type="EMBL" id="KAJ6244975.1"/>
    </source>
</evidence>
<comment type="similarity">
    <text evidence="2">Belongs to the LIMR family. LMBRD1 subfamily.</text>
</comment>
<dbReference type="AlphaFoldDB" id="A0AAV7ZCB2"/>
<accession>A0AAV7ZCB2</accession>
<comment type="subcellular location">
    <subcellularLocation>
        <location evidence="1">Lysosome membrane</location>
        <topology evidence="1">Multi-pass membrane protein</topology>
    </subcellularLocation>
</comment>
<evidence type="ECO:0000256" key="5">
    <source>
        <dbReference type="ARBA" id="ARBA00022692"/>
    </source>
</evidence>
<keyword evidence="6 10" id="KW-1133">Transmembrane helix</keyword>
<sequence>MAYGPSWILFVIFSIIVILFSIILVRYYADKHQSEKLTKIVTIFTLFIPVLIICIIPLDIYSLRYDTDHSSSLKAGYYVIFILIMIFSFFVIPFAYFYFESEDEDITTKKKVLSAMRYTAFTLVIIFILLLVGLLASPGSVPDSGSKNWKDAMFGNESAADSGVLFPIGCLTLLGCYLFLVYTSYGMGAMPIFLLKGKQAGGNDYNALDEVEEIHDRMMALESKETLSGKPLSKKEKKELDSLKRKERILNHRNRKEEEPVKGRFDKAINCIKTSSRIFGVIFILITVFFLISFLISLIERPLKSECGWRCGFVLKEPSKNIFDLLMVGLAKGFPMDFIFYFIFSTYILFTTIAGIVRISTRFLWIKMYSLRKHASPDQGLLLTGLFIMMIALVLVFEFISIAPQYMTFGIGLNEKGNQCTLSDVGVVENKCRMSMISTLVGRISVKMPFFAIVYYAVDWLFVILVSIFIFIGIKKKPKNIFAGNRSDSDSDFD</sequence>
<organism evidence="11 13">
    <name type="scientific">Anaeramoeba flamelloides</name>
    <dbReference type="NCBI Taxonomy" id="1746091"/>
    <lineage>
        <taxon>Eukaryota</taxon>
        <taxon>Metamonada</taxon>
        <taxon>Anaeramoebidae</taxon>
        <taxon>Anaeramoeba</taxon>
    </lineage>
</organism>
<feature type="transmembrane region" description="Helical" evidence="10">
    <location>
        <begin position="453"/>
        <end position="474"/>
    </location>
</feature>
<dbReference type="GO" id="GO:0005765">
    <property type="term" value="C:lysosomal membrane"/>
    <property type="evidence" value="ECO:0007669"/>
    <property type="project" value="UniProtKB-SubCell"/>
</dbReference>
<dbReference type="GO" id="GO:0072665">
    <property type="term" value="P:protein localization to vacuole"/>
    <property type="evidence" value="ECO:0007669"/>
    <property type="project" value="TreeGrafter"/>
</dbReference>
<evidence type="ECO:0000256" key="10">
    <source>
        <dbReference type="SAM" id="Phobius"/>
    </source>
</evidence>
<keyword evidence="5 10" id="KW-0812">Transmembrane</keyword>
<dbReference type="Proteomes" id="UP001146793">
    <property type="component" value="Unassembled WGS sequence"/>
</dbReference>
<evidence type="ECO:0000256" key="4">
    <source>
        <dbReference type="ARBA" id="ARBA00022628"/>
    </source>
</evidence>
<proteinExistence type="inferred from homology"/>
<dbReference type="EMBL" id="JANTQA010000033">
    <property type="protein sequence ID" value="KAJ3437853.1"/>
    <property type="molecule type" value="Genomic_DNA"/>
</dbReference>
<evidence type="ECO:0000313" key="13">
    <source>
        <dbReference type="Proteomes" id="UP001146793"/>
    </source>
</evidence>
<dbReference type="GO" id="GO:0031419">
    <property type="term" value="F:cobalamin binding"/>
    <property type="evidence" value="ECO:0007669"/>
    <property type="project" value="UniProtKB-KW"/>
</dbReference>
<keyword evidence="4" id="KW-0846">Cobalamin</keyword>
<feature type="transmembrane region" description="Helical" evidence="10">
    <location>
        <begin position="6"/>
        <end position="28"/>
    </location>
</feature>
<evidence type="ECO:0000256" key="8">
    <source>
        <dbReference type="ARBA" id="ARBA00023228"/>
    </source>
</evidence>
<feature type="transmembrane region" description="Helical" evidence="10">
    <location>
        <begin position="278"/>
        <end position="299"/>
    </location>
</feature>